<dbReference type="SUPFAM" id="SSF54001">
    <property type="entry name" value="Cysteine proteinases"/>
    <property type="match status" value="1"/>
</dbReference>
<feature type="domain" description="Ubiquitin-like protease family profile" evidence="4">
    <location>
        <begin position="33"/>
        <end position="92"/>
    </location>
</feature>
<dbReference type="Proteomes" id="UP000594638">
    <property type="component" value="Unassembled WGS sequence"/>
</dbReference>
<dbReference type="EMBL" id="CACTIH010002128">
    <property type="protein sequence ID" value="CAA2973830.1"/>
    <property type="molecule type" value="Genomic_DNA"/>
</dbReference>
<dbReference type="Gene3D" id="3.40.395.10">
    <property type="entry name" value="Adenoviral Proteinase, Chain A"/>
    <property type="match status" value="1"/>
</dbReference>
<dbReference type="InterPro" id="IPR003653">
    <property type="entry name" value="Peptidase_C48_C"/>
</dbReference>
<evidence type="ECO:0000256" key="1">
    <source>
        <dbReference type="ARBA" id="ARBA00005234"/>
    </source>
</evidence>
<dbReference type="Gramene" id="OE9A035267T5">
    <property type="protein sequence ID" value="OE9A035267C5"/>
    <property type="gene ID" value="OE9A035267"/>
</dbReference>
<evidence type="ECO:0000259" key="4">
    <source>
        <dbReference type="Pfam" id="PF02902"/>
    </source>
</evidence>
<dbReference type="GO" id="GO:0008234">
    <property type="term" value="F:cysteine-type peptidase activity"/>
    <property type="evidence" value="ECO:0007669"/>
    <property type="project" value="InterPro"/>
</dbReference>
<dbReference type="AlphaFoldDB" id="A0A8S0R5H1"/>
<dbReference type="Gramene" id="OE9A035267T2">
    <property type="protein sequence ID" value="OE9A035267C2"/>
    <property type="gene ID" value="OE9A035267"/>
</dbReference>
<evidence type="ECO:0000313" key="5">
    <source>
        <dbReference type="EMBL" id="CAA2973830.1"/>
    </source>
</evidence>
<dbReference type="Pfam" id="PF02902">
    <property type="entry name" value="Peptidase_C48"/>
    <property type="match status" value="1"/>
</dbReference>
<name>A0A8S0R5H1_OLEEU</name>
<evidence type="ECO:0000313" key="6">
    <source>
        <dbReference type="Proteomes" id="UP000594638"/>
    </source>
</evidence>
<gene>
    <name evidence="5" type="ORF">OLEA9_A035267</name>
</gene>
<reference evidence="5 6" key="1">
    <citation type="submission" date="2019-12" db="EMBL/GenBank/DDBJ databases">
        <authorList>
            <person name="Alioto T."/>
            <person name="Alioto T."/>
            <person name="Gomez Garrido J."/>
        </authorList>
    </citation>
    <scope>NUCLEOTIDE SEQUENCE [LARGE SCALE GENOMIC DNA]</scope>
</reference>
<dbReference type="InterPro" id="IPR038765">
    <property type="entry name" value="Papain-like_cys_pep_sf"/>
</dbReference>
<dbReference type="GO" id="GO:0006508">
    <property type="term" value="P:proteolysis"/>
    <property type="evidence" value="ECO:0007669"/>
    <property type="project" value="UniProtKB-KW"/>
</dbReference>
<dbReference type="Gramene" id="OE9A035267T7">
    <property type="protein sequence ID" value="OE9A035267C7"/>
    <property type="gene ID" value="OE9A035267"/>
</dbReference>
<keyword evidence="3" id="KW-0378">Hydrolase</keyword>
<dbReference type="Gramene" id="OE9A035267T1">
    <property type="protein sequence ID" value="OE9A035267C1"/>
    <property type="gene ID" value="OE9A035267"/>
</dbReference>
<comment type="similarity">
    <text evidence="1">Belongs to the peptidase C48 family.</text>
</comment>
<dbReference type="Gramene" id="OE9A035267T4">
    <property type="protein sequence ID" value="OE9A035267C4"/>
    <property type="gene ID" value="OE9A035267"/>
</dbReference>
<comment type="caution">
    <text evidence="5">The sequence shown here is derived from an EMBL/GenBank/DDBJ whole genome shotgun (WGS) entry which is preliminary data.</text>
</comment>
<evidence type="ECO:0000256" key="2">
    <source>
        <dbReference type="ARBA" id="ARBA00022670"/>
    </source>
</evidence>
<dbReference type="Gramene" id="OE9A035267T3">
    <property type="protein sequence ID" value="OE9A035267C3"/>
    <property type="gene ID" value="OE9A035267"/>
</dbReference>
<dbReference type="Gramene" id="OE9A035267T6">
    <property type="protein sequence ID" value="OE9A035267C6"/>
    <property type="gene ID" value="OE9A035267"/>
</dbReference>
<protein>
    <submittedName>
        <fullName evidence="5">Sentrin-specific protease 1-like</fullName>
    </submittedName>
</protein>
<evidence type="ECO:0000256" key="3">
    <source>
        <dbReference type="ARBA" id="ARBA00022801"/>
    </source>
</evidence>
<keyword evidence="2 5" id="KW-0645">Protease</keyword>
<dbReference type="Gramene" id="OE9A035267T8">
    <property type="protein sequence ID" value="OE9A035267C8"/>
    <property type="gene ID" value="OE9A035267"/>
</dbReference>
<dbReference type="OrthoDB" id="1680482at2759"/>
<organism evidence="5 6">
    <name type="scientific">Olea europaea subsp. europaea</name>
    <dbReference type="NCBI Taxonomy" id="158383"/>
    <lineage>
        <taxon>Eukaryota</taxon>
        <taxon>Viridiplantae</taxon>
        <taxon>Streptophyta</taxon>
        <taxon>Embryophyta</taxon>
        <taxon>Tracheophyta</taxon>
        <taxon>Spermatophyta</taxon>
        <taxon>Magnoliopsida</taxon>
        <taxon>eudicotyledons</taxon>
        <taxon>Gunneridae</taxon>
        <taxon>Pentapetalae</taxon>
        <taxon>asterids</taxon>
        <taxon>lamiids</taxon>
        <taxon>Lamiales</taxon>
        <taxon>Oleaceae</taxon>
        <taxon>Oleeae</taxon>
        <taxon>Olea</taxon>
    </lineage>
</organism>
<proteinExistence type="inferred from homology"/>
<sequence length="113" mass="13304">MSMLEKKNGNYIFNQELVDYVEGTSPVLVEHWSNCRFLYVTYCASGSYWFAFKIDLMERTIYIYDSLPKHINAAQMVEFMKLIQVVVPWLIKVHIAYEENFHLHIPLSESCSS</sequence>
<keyword evidence="6" id="KW-1185">Reference proteome</keyword>
<accession>A0A8S0R5H1</accession>